<protein>
    <submittedName>
        <fullName evidence="2">Uncharacterized protein</fullName>
    </submittedName>
</protein>
<dbReference type="EMBL" id="CP070228">
    <property type="protein sequence ID" value="QRV01672.1"/>
    <property type="molecule type" value="Genomic_DNA"/>
</dbReference>
<organism evidence="2 3">
    <name type="scientific">Arcanobacterium phocisimile</name>
    <dbReference type="NCBI Taxonomy" id="1302235"/>
    <lineage>
        <taxon>Bacteria</taxon>
        <taxon>Bacillati</taxon>
        <taxon>Actinomycetota</taxon>
        <taxon>Actinomycetes</taxon>
        <taxon>Actinomycetales</taxon>
        <taxon>Actinomycetaceae</taxon>
        <taxon>Arcanobacterium</taxon>
    </lineage>
</organism>
<feature type="transmembrane region" description="Helical" evidence="1">
    <location>
        <begin position="12"/>
        <end position="35"/>
    </location>
</feature>
<sequence length="79" mass="8727">MNTTTRPSSTVSLFAQLALGLVPWVGVYLANLPFWDWLLFSVAGLDPHTRWSSALHFFCYDSTKIFLLLGGLILAVVLG</sequence>
<keyword evidence="1" id="KW-1133">Transmembrane helix</keyword>
<feature type="transmembrane region" description="Helical" evidence="1">
    <location>
        <begin position="55"/>
        <end position="78"/>
    </location>
</feature>
<keyword evidence="1" id="KW-0812">Transmembrane</keyword>
<keyword evidence="1" id="KW-0472">Membrane</keyword>
<proteinExistence type="predicted"/>
<keyword evidence="3" id="KW-1185">Reference proteome</keyword>
<reference evidence="2 3" key="1">
    <citation type="submission" date="2021-02" db="EMBL/GenBank/DDBJ databases">
        <title>Complete Genome Sequence of Arcanobacterium phocisimile strain DSM 26142T from a harbour seal.</title>
        <authorList>
            <person name="Borowiak M."/>
            <person name="Alssahen M."/>
            <person name="Malorny B."/>
            <person name="Laemmler C."/>
            <person name="Siebert U."/>
            <person name="Ploetz M."/>
            <person name="Abdulmawjood A."/>
        </authorList>
    </citation>
    <scope>NUCLEOTIDE SEQUENCE [LARGE SCALE GENOMIC DNA]</scope>
    <source>
        <strain evidence="2 3">DSM 26142</strain>
    </source>
</reference>
<evidence type="ECO:0000256" key="1">
    <source>
        <dbReference type="SAM" id="Phobius"/>
    </source>
</evidence>
<dbReference type="Proteomes" id="UP000602653">
    <property type="component" value="Chromosome"/>
</dbReference>
<evidence type="ECO:0000313" key="3">
    <source>
        <dbReference type="Proteomes" id="UP000602653"/>
    </source>
</evidence>
<accession>A0ABX7IF74</accession>
<gene>
    <name evidence="2" type="ORF">JTE88_06115</name>
</gene>
<name>A0ABX7IF74_9ACTO</name>
<dbReference type="RefSeq" id="WP_204423594.1">
    <property type="nucleotide sequence ID" value="NZ_CP070228.1"/>
</dbReference>
<evidence type="ECO:0000313" key="2">
    <source>
        <dbReference type="EMBL" id="QRV01672.1"/>
    </source>
</evidence>